<dbReference type="GO" id="GO:0006654">
    <property type="term" value="P:phosphatidic acid biosynthetic process"/>
    <property type="evidence" value="ECO:0007669"/>
    <property type="project" value="TreeGrafter"/>
</dbReference>
<evidence type="ECO:0000259" key="5">
    <source>
        <dbReference type="SMART" id="SM00563"/>
    </source>
</evidence>
<gene>
    <name evidence="6" type="ORF">E0W69_001740</name>
</gene>
<dbReference type="AlphaFoldDB" id="A0A5P2FVB8"/>
<dbReference type="Pfam" id="PF01553">
    <property type="entry name" value="Acyltransferase"/>
    <property type="match status" value="1"/>
</dbReference>
<sequence>MKKKNNALVNFFLLIYNIYAFSVFFLLMLFVAFFVFVFAFFPEPQSGNLIYRVLRVWALTWFTLIGIKLRVKDETNEDANASYIFVSNHQSYMDIPVSVAAIRTPFRILGKIEMSKIPLFGFIYKKAVILVDRSSALRRSESYINLRNTIKKGLSVLIYPEGTFNETGKPLKEFYIGAFKLAIETQTPIKPIIILNTLDRLHYSSVFSLNPGKMNAIYLPSISVTGYTKNDLDKLRDKVYDIMSQSISRYNQK</sequence>
<feature type="domain" description="Phospholipid/glycerol acyltransferase" evidence="5">
    <location>
        <begin position="83"/>
        <end position="197"/>
    </location>
</feature>
<evidence type="ECO:0000256" key="2">
    <source>
        <dbReference type="ARBA" id="ARBA00022679"/>
    </source>
</evidence>
<dbReference type="RefSeq" id="WP_131328311.1">
    <property type="nucleotide sequence ID" value="NZ_CP044016.1"/>
</dbReference>
<dbReference type="InterPro" id="IPR002123">
    <property type="entry name" value="Plipid/glycerol_acylTrfase"/>
</dbReference>
<dbReference type="Proteomes" id="UP000292424">
    <property type="component" value="Chromosome"/>
</dbReference>
<keyword evidence="3 6" id="KW-0012">Acyltransferase</keyword>
<keyword evidence="4" id="KW-0472">Membrane</keyword>
<feature type="transmembrane region" description="Helical" evidence="4">
    <location>
        <begin position="12"/>
        <end position="37"/>
    </location>
</feature>
<dbReference type="KEGG" id="arac:E0W69_001740"/>
<organism evidence="6 7">
    <name type="scientific">Rhizosphaericola mali</name>
    <dbReference type="NCBI Taxonomy" id="2545455"/>
    <lineage>
        <taxon>Bacteria</taxon>
        <taxon>Pseudomonadati</taxon>
        <taxon>Bacteroidota</taxon>
        <taxon>Chitinophagia</taxon>
        <taxon>Chitinophagales</taxon>
        <taxon>Chitinophagaceae</taxon>
        <taxon>Rhizosphaericola</taxon>
    </lineage>
</organism>
<evidence type="ECO:0000313" key="7">
    <source>
        <dbReference type="Proteomes" id="UP000292424"/>
    </source>
</evidence>
<dbReference type="EMBL" id="CP044016">
    <property type="protein sequence ID" value="QES87434.1"/>
    <property type="molecule type" value="Genomic_DNA"/>
</dbReference>
<evidence type="ECO:0000256" key="1">
    <source>
        <dbReference type="ARBA" id="ARBA00005189"/>
    </source>
</evidence>
<keyword evidence="4" id="KW-0812">Transmembrane</keyword>
<dbReference type="PANTHER" id="PTHR10434">
    <property type="entry name" value="1-ACYL-SN-GLYCEROL-3-PHOSPHATE ACYLTRANSFERASE"/>
    <property type="match status" value="1"/>
</dbReference>
<keyword evidence="7" id="KW-1185">Reference proteome</keyword>
<reference evidence="6 7" key="1">
    <citation type="submission" date="2019-09" db="EMBL/GenBank/DDBJ databases">
        <title>Complete genome sequence of Arachidicoccus sp. B3-10 isolated from apple orchard soil.</title>
        <authorList>
            <person name="Kim H.S."/>
            <person name="Han K.-I."/>
            <person name="Suh M.K."/>
            <person name="Lee K.C."/>
            <person name="Eom M.K."/>
            <person name="Kim J.-S."/>
            <person name="Kang S.W."/>
            <person name="Sin Y."/>
            <person name="Lee J.-S."/>
        </authorList>
    </citation>
    <scope>NUCLEOTIDE SEQUENCE [LARGE SCALE GENOMIC DNA]</scope>
    <source>
        <strain evidence="6 7">B3-10</strain>
    </source>
</reference>
<dbReference type="CDD" id="cd07989">
    <property type="entry name" value="LPLAT_AGPAT-like"/>
    <property type="match status" value="1"/>
</dbReference>
<dbReference type="PANTHER" id="PTHR10434:SF11">
    <property type="entry name" value="1-ACYL-SN-GLYCEROL-3-PHOSPHATE ACYLTRANSFERASE"/>
    <property type="match status" value="1"/>
</dbReference>
<evidence type="ECO:0000256" key="3">
    <source>
        <dbReference type="ARBA" id="ARBA00023315"/>
    </source>
</evidence>
<dbReference type="GO" id="GO:0003841">
    <property type="term" value="F:1-acylglycerol-3-phosphate O-acyltransferase activity"/>
    <property type="evidence" value="ECO:0007669"/>
    <property type="project" value="TreeGrafter"/>
</dbReference>
<keyword evidence="2 6" id="KW-0808">Transferase</keyword>
<evidence type="ECO:0000256" key="4">
    <source>
        <dbReference type="SAM" id="Phobius"/>
    </source>
</evidence>
<name>A0A5P2FVB8_9BACT</name>
<protein>
    <submittedName>
        <fullName evidence="6">1-acyl-sn-glycerol-3-phosphate acyltransferase</fullName>
    </submittedName>
</protein>
<accession>A0A5P2FVB8</accession>
<comment type="pathway">
    <text evidence="1">Lipid metabolism.</text>
</comment>
<evidence type="ECO:0000313" key="6">
    <source>
        <dbReference type="EMBL" id="QES87434.1"/>
    </source>
</evidence>
<keyword evidence="4" id="KW-1133">Transmembrane helix</keyword>
<dbReference type="SUPFAM" id="SSF69593">
    <property type="entry name" value="Glycerol-3-phosphate (1)-acyltransferase"/>
    <property type="match status" value="1"/>
</dbReference>
<dbReference type="SMART" id="SM00563">
    <property type="entry name" value="PlsC"/>
    <property type="match status" value="1"/>
</dbReference>
<proteinExistence type="predicted"/>
<dbReference type="OrthoDB" id="9803035at2"/>